<dbReference type="Proteomes" id="UP000516093">
    <property type="component" value="Chromosome"/>
</dbReference>
<keyword evidence="3" id="KW-0645">Protease</keyword>
<evidence type="ECO:0000259" key="2">
    <source>
        <dbReference type="Pfam" id="PF07715"/>
    </source>
</evidence>
<keyword evidence="1" id="KW-0812">Transmembrane</keyword>
<evidence type="ECO:0000313" key="4">
    <source>
        <dbReference type="Proteomes" id="UP000516093"/>
    </source>
</evidence>
<dbReference type="GO" id="GO:0004180">
    <property type="term" value="F:carboxypeptidase activity"/>
    <property type="evidence" value="ECO:0007669"/>
    <property type="project" value="UniProtKB-KW"/>
</dbReference>
<dbReference type="RefSeq" id="WP_187732480.1">
    <property type="nucleotide sequence ID" value="NZ_CP060784.1"/>
</dbReference>
<gene>
    <name evidence="3" type="ORF">H9L05_20605</name>
</gene>
<evidence type="ECO:0000313" key="3">
    <source>
        <dbReference type="EMBL" id="QNP52221.1"/>
    </source>
</evidence>
<organism evidence="3 4">
    <name type="scientific">Hymenobacter qilianensis</name>
    <dbReference type="NCBI Taxonomy" id="1385715"/>
    <lineage>
        <taxon>Bacteria</taxon>
        <taxon>Pseudomonadati</taxon>
        <taxon>Bacteroidota</taxon>
        <taxon>Cytophagia</taxon>
        <taxon>Cytophagales</taxon>
        <taxon>Hymenobacteraceae</taxon>
        <taxon>Hymenobacter</taxon>
    </lineage>
</organism>
<dbReference type="Gene3D" id="2.170.130.10">
    <property type="entry name" value="TonB-dependent receptor, plug domain"/>
    <property type="match status" value="1"/>
</dbReference>
<dbReference type="Pfam" id="PF07715">
    <property type="entry name" value="Plug"/>
    <property type="match status" value="1"/>
</dbReference>
<keyword evidence="1" id="KW-1134">Transmembrane beta strand</keyword>
<dbReference type="InterPro" id="IPR039426">
    <property type="entry name" value="TonB-dep_rcpt-like"/>
</dbReference>
<keyword evidence="1" id="KW-0813">Transport</keyword>
<sequence>MLLLAGPGITAVQAHTSSTNKVAEWQLTGKVVSQNNEGLPGVTVVIKGTTNGTTTGPDGAFSLSVPETAGTLVFSFIGFTTQERPFTGSQAFTIKMAEDVKSLEEVVVVGYGTQKKGDVTGAIATFDASRLEERPIARVDQALVGQMAGVQVKQNTGVPGRGFSVQVRGAGSITAGNEPLYVIDGFPLDNVAQNGGGVLPAAALWTTSTPMILSRFRC</sequence>
<dbReference type="InterPro" id="IPR012910">
    <property type="entry name" value="Plug_dom"/>
</dbReference>
<name>A0A7H0GVA5_9BACT</name>
<keyword evidence="4" id="KW-1185">Reference proteome</keyword>
<dbReference type="InterPro" id="IPR037066">
    <property type="entry name" value="Plug_dom_sf"/>
</dbReference>
<reference evidence="3 4" key="1">
    <citation type="submission" date="2020-08" db="EMBL/GenBank/DDBJ databases">
        <title>Genome sequence of Hymenobacter qilianensis JCM 19763T.</title>
        <authorList>
            <person name="Hyun D.-W."/>
            <person name="Bae J.-W."/>
        </authorList>
    </citation>
    <scope>NUCLEOTIDE SEQUENCE [LARGE SCALE GENOMIC DNA]</scope>
    <source>
        <strain evidence="3 4">JCM 19763</strain>
    </source>
</reference>
<dbReference type="Gene3D" id="2.60.40.1120">
    <property type="entry name" value="Carboxypeptidase-like, regulatory domain"/>
    <property type="match status" value="1"/>
</dbReference>
<dbReference type="AlphaFoldDB" id="A0A7H0GVA5"/>
<keyword evidence="3" id="KW-0378">Hydrolase</keyword>
<dbReference type="PROSITE" id="PS52016">
    <property type="entry name" value="TONB_DEPENDENT_REC_3"/>
    <property type="match status" value="1"/>
</dbReference>
<dbReference type="KEGG" id="hqi:H9L05_20605"/>
<keyword evidence="1" id="KW-0998">Cell outer membrane</keyword>
<dbReference type="Pfam" id="PF13715">
    <property type="entry name" value="CarbopepD_reg_2"/>
    <property type="match status" value="1"/>
</dbReference>
<accession>A0A7H0GVA5</accession>
<proteinExistence type="inferred from homology"/>
<dbReference type="SUPFAM" id="SSF49464">
    <property type="entry name" value="Carboxypeptidase regulatory domain-like"/>
    <property type="match status" value="1"/>
</dbReference>
<dbReference type="InterPro" id="IPR008969">
    <property type="entry name" value="CarboxyPept-like_regulatory"/>
</dbReference>
<comment type="similarity">
    <text evidence="1">Belongs to the TonB-dependent receptor family.</text>
</comment>
<dbReference type="EMBL" id="CP060784">
    <property type="protein sequence ID" value="QNP52221.1"/>
    <property type="molecule type" value="Genomic_DNA"/>
</dbReference>
<feature type="domain" description="TonB-dependent receptor plug" evidence="2">
    <location>
        <begin position="116"/>
        <end position="194"/>
    </location>
</feature>
<keyword evidence="3" id="KW-0121">Carboxypeptidase</keyword>
<protein>
    <submittedName>
        <fullName evidence="3">Carboxypeptidase-like regulatory domain-containing protein</fullName>
    </submittedName>
</protein>
<comment type="subcellular location">
    <subcellularLocation>
        <location evidence="1">Cell outer membrane</location>
        <topology evidence="1">Multi-pass membrane protein</topology>
    </subcellularLocation>
</comment>
<keyword evidence="1" id="KW-0472">Membrane</keyword>
<dbReference type="GO" id="GO:0009279">
    <property type="term" value="C:cell outer membrane"/>
    <property type="evidence" value="ECO:0007669"/>
    <property type="project" value="UniProtKB-SubCell"/>
</dbReference>
<dbReference type="SUPFAM" id="SSF56935">
    <property type="entry name" value="Porins"/>
    <property type="match status" value="1"/>
</dbReference>
<evidence type="ECO:0000256" key="1">
    <source>
        <dbReference type="PROSITE-ProRule" id="PRU01360"/>
    </source>
</evidence>